<proteinExistence type="predicted"/>
<dbReference type="PANTHER" id="PTHR13630">
    <property type="entry name" value="GAMMA-SECRETASE-ACTIVATING PROTEIN"/>
    <property type="match status" value="1"/>
</dbReference>
<reference evidence="1" key="1">
    <citation type="submission" date="2021-01" db="EMBL/GenBank/DDBJ databases">
        <authorList>
            <person name="Corre E."/>
            <person name="Pelletier E."/>
            <person name="Niang G."/>
            <person name="Scheremetjew M."/>
            <person name="Finn R."/>
            <person name="Kale V."/>
            <person name="Holt S."/>
            <person name="Cochrane G."/>
            <person name="Meng A."/>
            <person name="Brown T."/>
            <person name="Cohen L."/>
        </authorList>
    </citation>
    <scope>NUCLEOTIDE SEQUENCE</scope>
    <source>
        <strain evidence="1">NIES-2562</strain>
    </source>
</reference>
<dbReference type="EMBL" id="HBIB01030025">
    <property type="protein sequence ID" value="CAE0257247.1"/>
    <property type="molecule type" value="Transcribed_RNA"/>
</dbReference>
<evidence type="ECO:0000313" key="1">
    <source>
        <dbReference type="EMBL" id="CAE0257247.1"/>
    </source>
</evidence>
<organism evidence="1">
    <name type="scientific">Palpitomonas bilix</name>
    <dbReference type="NCBI Taxonomy" id="652834"/>
    <lineage>
        <taxon>Eukaryota</taxon>
        <taxon>Eukaryota incertae sedis</taxon>
    </lineage>
</organism>
<dbReference type="PANTHER" id="PTHR13630:SF1">
    <property type="entry name" value="GAMMA-SECRETASE-ACTIVATING PROTEIN"/>
    <property type="match status" value="1"/>
</dbReference>
<dbReference type="GO" id="GO:0005802">
    <property type="term" value="C:trans-Golgi network"/>
    <property type="evidence" value="ECO:0007669"/>
    <property type="project" value="TreeGrafter"/>
</dbReference>
<name>A0A7S3DGV5_9EUKA</name>
<dbReference type="GO" id="GO:1902004">
    <property type="term" value="P:positive regulation of amyloid-beta formation"/>
    <property type="evidence" value="ECO:0007669"/>
    <property type="project" value="TreeGrafter"/>
</dbReference>
<dbReference type="InterPro" id="IPR026172">
    <property type="entry name" value="GSAP_fam"/>
</dbReference>
<accession>A0A7S3DGV5</accession>
<dbReference type="AlphaFoldDB" id="A0A7S3DGV5"/>
<protein>
    <submittedName>
        <fullName evidence="1">Uncharacterized protein</fullName>
    </submittedName>
</protein>
<sequence length="177" mass="20079">MLKFVKVFDVEEDIRSVPFSETEHSRKDLRGPLEGHAVASVHEETDLRVVGHERDGFLVLCRIHHEKQRVYFDLFDVQSMKKYFLFEFRGAANVVSASVDPARKYIGERSKMACALGAIQACYTAFEFLSERVSASSVFATLPLYKLVCTSDTSCYCSIHIRESVARRLDGGRCWVG</sequence>
<gene>
    <name evidence="1" type="ORF">PBIL07802_LOCUS19506</name>
</gene>